<proteinExistence type="predicted"/>
<evidence type="ECO:0000313" key="1">
    <source>
        <dbReference type="EMBL" id="MED6280709.1"/>
    </source>
</evidence>
<dbReference type="EMBL" id="JAHUTJ010041964">
    <property type="protein sequence ID" value="MED6280709.1"/>
    <property type="molecule type" value="Genomic_DNA"/>
</dbReference>
<dbReference type="Proteomes" id="UP001352852">
    <property type="component" value="Unassembled WGS sequence"/>
</dbReference>
<name>A0ABU7E2E2_9TELE</name>
<sequence>MLTLQQSLILSMHVATMERKNSLLTGRNLQQNQAQCEAIFHDSCNYILIQCATTLHISSCLVYFAVPNAYYILKIWTVQFCCFSIELRFVYLPKTDGQTFCSGDAPPVVGVPGG</sequence>
<accession>A0ABU7E2E2</accession>
<comment type="caution">
    <text evidence="1">The sequence shown here is derived from an EMBL/GenBank/DDBJ whole genome shotgun (WGS) entry which is preliminary data.</text>
</comment>
<gene>
    <name evidence="1" type="ORF">CHARACLAT_013523</name>
</gene>
<organism evidence="1 2">
    <name type="scientific">Characodon lateralis</name>
    <dbReference type="NCBI Taxonomy" id="208331"/>
    <lineage>
        <taxon>Eukaryota</taxon>
        <taxon>Metazoa</taxon>
        <taxon>Chordata</taxon>
        <taxon>Craniata</taxon>
        <taxon>Vertebrata</taxon>
        <taxon>Euteleostomi</taxon>
        <taxon>Actinopterygii</taxon>
        <taxon>Neopterygii</taxon>
        <taxon>Teleostei</taxon>
        <taxon>Neoteleostei</taxon>
        <taxon>Acanthomorphata</taxon>
        <taxon>Ovalentaria</taxon>
        <taxon>Atherinomorphae</taxon>
        <taxon>Cyprinodontiformes</taxon>
        <taxon>Goodeidae</taxon>
        <taxon>Characodon</taxon>
    </lineage>
</organism>
<keyword evidence="2" id="KW-1185">Reference proteome</keyword>
<evidence type="ECO:0000313" key="2">
    <source>
        <dbReference type="Proteomes" id="UP001352852"/>
    </source>
</evidence>
<reference evidence="1 2" key="1">
    <citation type="submission" date="2021-06" db="EMBL/GenBank/DDBJ databases">
        <authorList>
            <person name="Palmer J.M."/>
        </authorList>
    </citation>
    <scope>NUCLEOTIDE SEQUENCE [LARGE SCALE GENOMIC DNA]</scope>
    <source>
        <strain evidence="1 2">CL_MEX2019</strain>
        <tissue evidence="1">Muscle</tissue>
    </source>
</reference>
<protein>
    <submittedName>
        <fullName evidence="1">Uncharacterized protein</fullName>
    </submittedName>
</protein>